<keyword evidence="1 3" id="KW-0378">Hydrolase</keyword>
<dbReference type="AlphaFoldDB" id="A0A2J6QTY0"/>
<dbReference type="InterPro" id="IPR013094">
    <property type="entry name" value="AB_hydrolase_3"/>
</dbReference>
<dbReference type="OrthoDB" id="2152029at2759"/>
<evidence type="ECO:0000313" key="3">
    <source>
        <dbReference type="EMBL" id="PMD29725.1"/>
    </source>
</evidence>
<dbReference type="GO" id="GO:0016787">
    <property type="term" value="F:hydrolase activity"/>
    <property type="evidence" value="ECO:0007669"/>
    <property type="project" value="UniProtKB-KW"/>
</dbReference>
<dbReference type="Pfam" id="PF07859">
    <property type="entry name" value="Abhydrolase_3"/>
    <property type="match status" value="1"/>
</dbReference>
<dbReference type="PANTHER" id="PTHR48081:SF18">
    <property type="entry name" value="ALPHA_BETA HYDROLASE FOLD-3 DOMAIN-CONTAINING PROTEIN"/>
    <property type="match status" value="1"/>
</dbReference>
<evidence type="ECO:0000313" key="4">
    <source>
        <dbReference type="Proteomes" id="UP000235786"/>
    </source>
</evidence>
<proteinExistence type="predicted"/>
<reference evidence="3 4" key="1">
    <citation type="submission" date="2016-04" db="EMBL/GenBank/DDBJ databases">
        <title>A degradative enzymes factory behind the ericoid mycorrhizal symbiosis.</title>
        <authorList>
            <consortium name="DOE Joint Genome Institute"/>
            <person name="Martino E."/>
            <person name="Morin E."/>
            <person name="Grelet G."/>
            <person name="Kuo A."/>
            <person name="Kohler A."/>
            <person name="Daghino S."/>
            <person name="Barry K."/>
            <person name="Choi C."/>
            <person name="Cichocki N."/>
            <person name="Clum A."/>
            <person name="Copeland A."/>
            <person name="Hainaut M."/>
            <person name="Haridas S."/>
            <person name="Labutti K."/>
            <person name="Lindquist E."/>
            <person name="Lipzen A."/>
            <person name="Khouja H.-R."/>
            <person name="Murat C."/>
            <person name="Ohm R."/>
            <person name="Olson A."/>
            <person name="Spatafora J."/>
            <person name="Veneault-Fourrey C."/>
            <person name="Henrissat B."/>
            <person name="Grigoriev I."/>
            <person name="Martin F."/>
            <person name="Perotto S."/>
        </authorList>
    </citation>
    <scope>NUCLEOTIDE SEQUENCE [LARGE SCALE GENOMIC DNA]</scope>
    <source>
        <strain evidence="3 4">F</strain>
    </source>
</reference>
<name>A0A2J6QTY0_HYAVF</name>
<protein>
    <submittedName>
        <fullName evidence="3">Alpha/beta-hydrolase</fullName>
    </submittedName>
</protein>
<sequence length="371" mass="40596">MPSHQMHESSPGEKVKLCFVLVGLVIRSLLSFSIKLIPRLAAGWPLGRILVVSYMRSLSWLSFSQSRTITVPTGQAIQKFCQKAGLFCKSVDVPSSSGPQATLHYIQIADLPQPRLLLYFHGGGYCHPIDAFGQLPFALECAHAASASSLVCLEYTLAPELPYPGQLLQAVSAVSHILETHNPSQILLGGDSAGGHLLLSLLAHIQTPHPAAKPLSESVQGEKFLGAFAISPWVSMNYNSPSFAQNASRDYLRAERIMPFIEMWKPSLIEVWAELLVGDGEFWGDVKVERVLLTSGEWECFYDDIVEMAGKLKAREVGVGGKVELCVGEREVHIQCAVDMAVGARHGKSAREILAWLRRVGGEKRGVLEEV</sequence>
<evidence type="ECO:0000256" key="1">
    <source>
        <dbReference type="ARBA" id="ARBA00022801"/>
    </source>
</evidence>
<dbReference type="PANTHER" id="PTHR48081">
    <property type="entry name" value="AB HYDROLASE SUPERFAMILY PROTEIN C4A8.06C"/>
    <property type="match status" value="1"/>
</dbReference>
<accession>A0A2J6QTY0</accession>
<keyword evidence="4" id="KW-1185">Reference proteome</keyword>
<dbReference type="Gene3D" id="3.40.50.1820">
    <property type="entry name" value="alpha/beta hydrolase"/>
    <property type="match status" value="1"/>
</dbReference>
<evidence type="ECO:0000259" key="2">
    <source>
        <dbReference type="Pfam" id="PF07859"/>
    </source>
</evidence>
<dbReference type="STRING" id="1149755.A0A2J6QTY0"/>
<gene>
    <name evidence="3" type="ORF">L207DRAFT_642262</name>
</gene>
<dbReference type="EMBL" id="KZ613972">
    <property type="protein sequence ID" value="PMD29725.1"/>
    <property type="molecule type" value="Genomic_DNA"/>
</dbReference>
<dbReference type="InterPro" id="IPR050300">
    <property type="entry name" value="GDXG_lipolytic_enzyme"/>
</dbReference>
<dbReference type="Proteomes" id="UP000235786">
    <property type="component" value="Unassembled WGS sequence"/>
</dbReference>
<dbReference type="SUPFAM" id="SSF53474">
    <property type="entry name" value="alpha/beta-Hydrolases"/>
    <property type="match status" value="1"/>
</dbReference>
<dbReference type="InterPro" id="IPR029058">
    <property type="entry name" value="AB_hydrolase_fold"/>
</dbReference>
<feature type="domain" description="Alpha/beta hydrolase fold-3" evidence="2">
    <location>
        <begin position="117"/>
        <end position="333"/>
    </location>
</feature>
<organism evidence="3 4">
    <name type="scientific">Hyaloscypha variabilis (strain UAMH 11265 / GT02V1 / F)</name>
    <name type="common">Meliniomyces variabilis</name>
    <dbReference type="NCBI Taxonomy" id="1149755"/>
    <lineage>
        <taxon>Eukaryota</taxon>
        <taxon>Fungi</taxon>
        <taxon>Dikarya</taxon>
        <taxon>Ascomycota</taxon>
        <taxon>Pezizomycotina</taxon>
        <taxon>Leotiomycetes</taxon>
        <taxon>Helotiales</taxon>
        <taxon>Hyaloscyphaceae</taxon>
        <taxon>Hyaloscypha</taxon>
        <taxon>Hyaloscypha variabilis</taxon>
    </lineage>
</organism>